<feature type="domain" description="HTH lacI-type" evidence="4">
    <location>
        <begin position="4"/>
        <end position="58"/>
    </location>
</feature>
<dbReference type="PANTHER" id="PTHR30146">
    <property type="entry name" value="LACI-RELATED TRANSCRIPTIONAL REPRESSOR"/>
    <property type="match status" value="1"/>
</dbReference>
<dbReference type="PANTHER" id="PTHR30146:SF144">
    <property type="entry name" value="LACI-FAMILY TRANSCRIPTION REGULATOR"/>
    <property type="match status" value="1"/>
</dbReference>
<keyword evidence="2 5" id="KW-0238">DNA-binding</keyword>
<dbReference type="InterPro" id="IPR010982">
    <property type="entry name" value="Lambda_DNA-bd_dom_sf"/>
</dbReference>
<dbReference type="PROSITE" id="PS00356">
    <property type="entry name" value="HTH_LACI_1"/>
    <property type="match status" value="1"/>
</dbReference>
<name>A0ABU7XZG7_9FLAO</name>
<dbReference type="GO" id="GO:0003677">
    <property type="term" value="F:DNA binding"/>
    <property type="evidence" value="ECO:0007669"/>
    <property type="project" value="UniProtKB-KW"/>
</dbReference>
<dbReference type="SUPFAM" id="SSF53822">
    <property type="entry name" value="Periplasmic binding protein-like I"/>
    <property type="match status" value="1"/>
</dbReference>
<reference evidence="5 6" key="1">
    <citation type="submission" date="2022-09" db="EMBL/GenBank/DDBJ databases">
        <title>Genome sequencing of Flavivirga sp. MEBiC05379.</title>
        <authorList>
            <person name="Oh H.-M."/>
            <person name="Kwon K.K."/>
            <person name="Park M.J."/>
            <person name="Yang S.-H."/>
        </authorList>
    </citation>
    <scope>NUCLEOTIDE SEQUENCE [LARGE SCALE GENOMIC DNA]</scope>
    <source>
        <strain evidence="5 6">MEBiC05379</strain>
    </source>
</reference>
<keyword evidence="3" id="KW-0804">Transcription</keyword>
<dbReference type="Proteomes" id="UP001337305">
    <property type="component" value="Unassembled WGS sequence"/>
</dbReference>
<evidence type="ECO:0000256" key="3">
    <source>
        <dbReference type="ARBA" id="ARBA00023163"/>
    </source>
</evidence>
<proteinExistence type="predicted"/>
<dbReference type="InterPro" id="IPR000843">
    <property type="entry name" value="HTH_LacI"/>
</dbReference>
<dbReference type="Gene3D" id="1.10.260.40">
    <property type="entry name" value="lambda repressor-like DNA-binding domains"/>
    <property type="match status" value="1"/>
</dbReference>
<dbReference type="SUPFAM" id="SSF47413">
    <property type="entry name" value="lambda repressor-like DNA-binding domains"/>
    <property type="match status" value="1"/>
</dbReference>
<sequence length="347" mass="39546">MKKYTIKDIADLAGVSKGTVDRVIHKRGKVSKKALESVTKLLEEINYQPNLIARNLKNNKVYRICILIPDPEVDDYWSPCIHGINSVINELNAFGIHIETVLFNSKSTKSFLNANENVQKLSPDAVLMVPFFYKETLIALEDYHKLGIIVSTINNRIESEVVKGFVGQDLHQSGRVAAKLMQSTTQKKGDIVIIHIDEKYKNAIHMQEKERGFREYYKQFNHFENTIITLKLKRTDFEISLINFLNEHENLAGLCVTTSKGYQVADVLSKINAAKVSLIGYDLVNENVTHLKNGVIDFLIHQNPKQQAYLGLKSLAEHLLFEKELPNEILLPIDIINSENVKPFMRD</sequence>
<evidence type="ECO:0000259" key="4">
    <source>
        <dbReference type="PROSITE" id="PS50932"/>
    </source>
</evidence>
<keyword evidence="6" id="KW-1185">Reference proteome</keyword>
<gene>
    <name evidence="5" type="ORF">N1F79_18825</name>
</gene>
<dbReference type="Pfam" id="PF13407">
    <property type="entry name" value="Peripla_BP_4"/>
    <property type="match status" value="1"/>
</dbReference>
<dbReference type="SMART" id="SM00354">
    <property type="entry name" value="HTH_LACI"/>
    <property type="match status" value="1"/>
</dbReference>
<dbReference type="Gene3D" id="3.40.50.2300">
    <property type="match status" value="2"/>
</dbReference>
<dbReference type="Pfam" id="PF00356">
    <property type="entry name" value="LacI"/>
    <property type="match status" value="1"/>
</dbReference>
<dbReference type="CDD" id="cd01392">
    <property type="entry name" value="HTH_LacI"/>
    <property type="match status" value="1"/>
</dbReference>
<protein>
    <submittedName>
        <fullName evidence="5">LacI family DNA-binding transcriptional regulator</fullName>
    </submittedName>
</protein>
<evidence type="ECO:0000256" key="1">
    <source>
        <dbReference type="ARBA" id="ARBA00023015"/>
    </source>
</evidence>
<comment type="caution">
    <text evidence="5">The sequence shown here is derived from an EMBL/GenBank/DDBJ whole genome shotgun (WGS) entry which is preliminary data.</text>
</comment>
<accession>A0ABU7XZG7</accession>
<dbReference type="PROSITE" id="PS50932">
    <property type="entry name" value="HTH_LACI_2"/>
    <property type="match status" value="1"/>
</dbReference>
<dbReference type="InterPro" id="IPR025997">
    <property type="entry name" value="SBP_2_dom"/>
</dbReference>
<dbReference type="InterPro" id="IPR028082">
    <property type="entry name" value="Peripla_BP_I"/>
</dbReference>
<evidence type="ECO:0000256" key="2">
    <source>
        <dbReference type="ARBA" id="ARBA00023125"/>
    </source>
</evidence>
<dbReference type="EMBL" id="JAODOP010000004">
    <property type="protein sequence ID" value="MEF3835185.1"/>
    <property type="molecule type" value="Genomic_DNA"/>
</dbReference>
<evidence type="ECO:0000313" key="5">
    <source>
        <dbReference type="EMBL" id="MEF3835185.1"/>
    </source>
</evidence>
<dbReference type="RefSeq" id="WP_303307478.1">
    <property type="nucleotide sequence ID" value="NZ_JAODOP010000004.1"/>
</dbReference>
<keyword evidence="1" id="KW-0805">Transcription regulation</keyword>
<evidence type="ECO:0000313" key="6">
    <source>
        <dbReference type="Proteomes" id="UP001337305"/>
    </source>
</evidence>
<organism evidence="5 6">
    <name type="scientific">Flavivirga spongiicola</name>
    <dbReference type="NCBI Taxonomy" id="421621"/>
    <lineage>
        <taxon>Bacteria</taxon>
        <taxon>Pseudomonadati</taxon>
        <taxon>Bacteroidota</taxon>
        <taxon>Flavobacteriia</taxon>
        <taxon>Flavobacteriales</taxon>
        <taxon>Flavobacteriaceae</taxon>
        <taxon>Flavivirga</taxon>
    </lineage>
</organism>